<organism evidence="1 2">
    <name type="scientific">Paenibacillus uliginis N3/975</name>
    <dbReference type="NCBI Taxonomy" id="1313296"/>
    <lineage>
        <taxon>Bacteria</taxon>
        <taxon>Bacillati</taxon>
        <taxon>Bacillota</taxon>
        <taxon>Bacilli</taxon>
        <taxon>Bacillales</taxon>
        <taxon>Paenibacillaceae</taxon>
        <taxon>Paenibacillus</taxon>
    </lineage>
</organism>
<dbReference type="STRING" id="1313296.SAMN05661091_4086"/>
<dbReference type="AlphaFoldDB" id="A0A1X7HL42"/>
<accession>A0A1X7HL42</accession>
<dbReference type="Proteomes" id="UP000192940">
    <property type="component" value="Chromosome I"/>
</dbReference>
<gene>
    <name evidence="1" type="ORF">SAMN05661091_4086</name>
</gene>
<proteinExistence type="predicted"/>
<keyword evidence="2" id="KW-1185">Reference proteome</keyword>
<evidence type="ECO:0000313" key="1">
    <source>
        <dbReference type="EMBL" id="SMF88053.1"/>
    </source>
</evidence>
<evidence type="ECO:0000313" key="2">
    <source>
        <dbReference type="Proteomes" id="UP000192940"/>
    </source>
</evidence>
<reference evidence="1 2" key="1">
    <citation type="submission" date="2017-04" db="EMBL/GenBank/DDBJ databases">
        <authorList>
            <person name="Afonso C.L."/>
            <person name="Miller P.J."/>
            <person name="Scott M.A."/>
            <person name="Spackman E."/>
            <person name="Goraichik I."/>
            <person name="Dimitrov K.M."/>
            <person name="Suarez D.L."/>
            <person name="Swayne D.E."/>
        </authorList>
    </citation>
    <scope>NUCLEOTIDE SEQUENCE [LARGE SCALE GENOMIC DNA]</scope>
    <source>
        <strain evidence="1 2">N3/975</strain>
    </source>
</reference>
<dbReference type="EMBL" id="LT840184">
    <property type="protein sequence ID" value="SMF88053.1"/>
    <property type="molecule type" value="Genomic_DNA"/>
</dbReference>
<dbReference type="RefSeq" id="WP_208914862.1">
    <property type="nucleotide sequence ID" value="NZ_LT840184.1"/>
</dbReference>
<sequence length="69" mass="8042">MIGKASEIFVTQIKTIENDLDLRITKFLSNNPAFQIIKMDFTTVMMVRGSHQQQTQYARDTVFITYKQP</sequence>
<name>A0A1X7HL42_9BACL</name>
<protein>
    <submittedName>
        <fullName evidence="1">Uncharacterized protein</fullName>
    </submittedName>
</protein>